<dbReference type="InterPro" id="IPR029787">
    <property type="entry name" value="Nucleotide_cyclase"/>
</dbReference>
<dbReference type="RefSeq" id="WP_094161583.1">
    <property type="nucleotide sequence ID" value="NZ_LT592171.1"/>
</dbReference>
<evidence type="ECO:0000256" key="1">
    <source>
        <dbReference type="ARBA" id="ARBA00012528"/>
    </source>
</evidence>
<dbReference type="SMART" id="SM00267">
    <property type="entry name" value="GGDEF"/>
    <property type="match status" value="1"/>
</dbReference>
<dbReference type="CDD" id="cd01949">
    <property type="entry name" value="GGDEF"/>
    <property type="match status" value="1"/>
</dbReference>
<feature type="domain" description="GGDEF" evidence="3">
    <location>
        <begin position="189"/>
        <end position="323"/>
    </location>
</feature>
<evidence type="ECO:0000259" key="3">
    <source>
        <dbReference type="PROSITE" id="PS50887"/>
    </source>
</evidence>
<protein>
    <recommendedName>
        <fullName evidence="1">diguanylate cyclase</fullName>
        <ecNumber evidence="1">2.7.7.65</ecNumber>
    </recommendedName>
</protein>
<dbReference type="PROSITE" id="PS50887">
    <property type="entry name" value="GGDEF"/>
    <property type="match status" value="1"/>
</dbReference>
<evidence type="ECO:0000313" key="5">
    <source>
        <dbReference type="Proteomes" id="UP000214566"/>
    </source>
</evidence>
<dbReference type="InterPro" id="IPR050469">
    <property type="entry name" value="Diguanylate_Cyclase"/>
</dbReference>
<dbReference type="PANTHER" id="PTHR45138:SF9">
    <property type="entry name" value="DIGUANYLATE CYCLASE DGCM-RELATED"/>
    <property type="match status" value="1"/>
</dbReference>
<dbReference type="NCBIfam" id="TIGR00254">
    <property type="entry name" value="GGDEF"/>
    <property type="match status" value="1"/>
</dbReference>
<comment type="catalytic activity">
    <reaction evidence="2">
        <text>2 GTP = 3',3'-c-di-GMP + 2 diphosphate</text>
        <dbReference type="Rhea" id="RHEA:24898"/>
        <dbReference type="ChEBI" id="CHEBI:33019"/>
        <dbReference type="ChEBI" id="CHEBI:37565"/>
        <dbReference type="ChEBI" id="CHEBI:58805"/>
        <dbReference type="EC" id="2.7.7.65"/>
    </reaction>
</comment>
<dbReference type="EC" id="2.7.7.65" evidence="1"/>
<accession>A0A238D889</accession>
<dbReference type="Pfam" id="PF00990">
    <property type="entry name" value="GGDEF"/>
    <property type="match status" value="1"/>
</dbReference>
<dbReference type="AlphaFoldDB" id="A0A238D889"/>
<gene>
    <name evidence="4" type="ORF">THIARS_80041</name>
</gene>
<dbReference type="GO" id="GO:0052621">
    <property type="term" value="F:diguanylate cyclase activity"/>
    <property type="evidence" value="ECO:0007669"/>
    <property type="project" value="UniProtKB-EC"/>
</dbReference>
<dbReference type="SUPFAM" id="SSF55073">
    <property type="entry name" value="Nucleotide cyclase"/>
    <property type="match status" value="1"/>
</dbReference>
<name>A0A238D889_THIDL</name>
<dbReference type="Proteomes" id="UP000214566">
    <property type="component" value="Unassembled WGS sequence"/>
</dbReference>
<dbReference type="InterPro" id="IPR000160">
    <property type="entry name" value="GGDEF_dom"/>
</dbReference>
<organism evidence="4 5">
    <name type="scientific">Thiomonas delicata</name>
    <name type="common">Thiomonas cuprina</name>
    <dbReference type="NCBI Taxonomy" id="364030"/>
    <lineage>
        <taxon>Bacteria</taxon>
        <taxon>Pseudomonadati</taxon>
        <taxon>Pseudomonadota</taxon>
        <taxon>Betaproteobacteria</taxon>
        <taxon>Burkholderiales</taxon>
        <taxon>Thiomonas</taxon>
    </lineage>
</organism>
<sequence>MSALAAEYVIRNSHSFQGLSAEGPARSVLGDAKRATEQVTQQSDAMRDARSLLTSWLQRCLRQGAYRDHPRAVAALPVEAIAQRLRQATDLPDGAPDVGNMQAELMAQFAQIDKLVTQFAAACKSQPETLCLYDELVERGLAALQQLADLEVALSVHKAGLDLLTGLPGRRALQQRLLSEHARLRRHAQPCTLVLIDLDRLKPVNDRYGHMVGDAYLAAFADVLRGALRPYDTAFRYGGDEFILCLPQAGVEQATAVIGRLRERLAEQALLCIQGRFLHARFSAGVAALEVGKTIAQSLEEADARLYEAKACVSAAPGPACDDGPCDA</sequence>
<dbReference type="EMBL" id="FLMQ01000057">
    <property type="protein sequence ID" value="SBP89517.1"/>
    <property type="molecule type" value="Genomic_DNA"/>
</dbReference>
<dbReference type="OrthoDB" id="9813903at2"/>
<dbReference type="Gene3D" id="3.30.70.270">
    <property type="match status" value="1"/>
</dbReference>
<evidence type="ECO:0000313" key="4">
    <source>
        <dbReference type="EMBL" id="SBP89517.1"/>
    </source>
</evidence>
<dbReference type="InterPro" id="IPR043128">
    <property type="entry name" value="Rev_trsase/Diguanyl_cyclase"/>
</dbReference>
<proteinExistence type="predicted"/>
<reference evidence="4 5" key="1">
    <citation type="submission" date="2016-06" db="EMBL/GenBank/DDBJ databases">
        <authorList>
            <person name="Kjaerup R.B."/>
            <person name="Dalgaard T.S."/>
            <person name="Juul-Madsen H.R."/>
        </authorList>
    </citation>
    <scope>NUCLEOTIDE SEQUENCE [LARGE SCALE GENOMIC DNA]</scope>
    <source>
        <strain evidence="4 5">DSM 16361</strain>
    </source>
</reference>
<keyword evidence="5" id="KW-1185">Reference proteome</keyword>
<evidence type="ECO:0000256" key="2">
    <source>
        <dbReference type="ARBA" id="ARBA00034247"/>
    </source>
</evidence>
<dbReference type="PANTHER" id="PTHR45138">
    <property type="entry name" value="REGULATORY COMPONENTS OF SENSORY TRANSDUCTION SYSTEM"/>
    <property type="match status" value="1"/>
</dbReference>